<keyword evidence="2" id="KW-1185">Reference proteome</keyword>
<comment type="caution">
    <text evidence="1">The sequence shown here is derived from an EMBL/GenBank/DDBJ whole genome shotgun (WGS) entry which is preliminary data.</text>
</comment>
<name>A0ABV3S6T5_9GAMM</name>
<reference evidence="1 2" key="1">
    <citation type="submission" date="2024-02" db="EMBL/GenBank/DDBJ databases">
        <title>New especies of Spiribacter isolated from saline water.</title>
        <authorList>
            <person name="Leon M.J."/>
            <person name="De La Haba R."/>
            <person name="Sanchez-Porro C."/>
            <person name="Ventosa A."/>
        </authorList>
    </citation>
    <scope>NUCLEOTIDE SEQUENCE [LARGE SCALE GENOMIC DNA]</scope>
    <source>
        <strain evidence="2">ag22IC4-227</strain>
    </source>
</reference>
<organism evidence="1 2">
    <name type="scientific">Spiribacter onubensis</name>
    <dbReference type="NCBI Taxonomy" id="3122420"/>
    <lineage>
        <taxon>Bacteria</taxon>
        <taxon>Pseudomonadati</taxon>
        <taxon>Pseudomonadota</taxon>
        <taxon>Gammaproteobacteria</taxon>
        <taxon>Chromatiales</taxon>
        <taxon>Ectothiorhodospiraceae</taxon>
        <taxon>Spiribacter</taxon>
    </lineage>
</organism>
<dbReference type="Gene3D" id="1.10.3790.10">
    <property type="entry name" value="NinB"/>
    <property type="match status" value="1"/>
</dbReference>
<dbReference type="EMBL" id="JBAKFJ010000001">
    <property type="protein sequence ID" value="MEX0385843.1"/>
    <property type="molecule type" value="Genomic_DNA"/>
</dbReference>
<sequence length="138" mass="15663">MSERDREAVKIAIDNQSLPCVVSIKTGAKRSLDQNRLQRQWLNEAATQGDQTAEEYRAYCKLHIGVPILRSEDEDFRVQYDAIIKPLPYEQKLLLMQEPIAFPVTSLMTTSQMGRYLDAMYVELSGQGLVLTEPKDAA</sequence>
<dbReference type="RefSeq" id="WP_367966324.1">
    <property type="nucleotide sequence ID" value="NZ_JBAKFJ010000001.1"/>
</dbReference>
<protein>
    <submittedName>
        <fullName evidence="1">Uncharacterized protein</fullName>
    </submittedName>
</protein>
<proteinExistence type="predicted"/>
<evidence type="ECO:0000313" key="2">
    <source>
        <dbReference type="Proteomes" id="UP001556653"/>
    </source>
</evidence>
<dbReference type="Proteomes" id="UP001556653">
    <property type="component" value="Unassembled WGS sequence"/>
</dbReference>
<accession>A0ABV3S6T5</accession>
<evidence type="ECO:0000313" key="1">
    <source>
        <dbReference type="EMBL" id="MEX0385843.1"/>
    </source>
</evidence>
<gene>
    <name evidence="1" type="ORF">V6X64_02390</name>
</gene>
<dbReference type="InterPro" id="IPR036619">
    <property type="entry name" value="NinB_sf"/>
</dbReference>